<sequence>MRLLLYSFVFLISYGSLYPFSFESTSLNEALQSPLFNFRLGNSGRGDMIANILLFVPFGFLALHSYPSNKALLRTIQILLVAFILAYLLQVLQLFVPRRTPSGSDAIWNLLGCLMGCALARLPLQKYQRILSGPDDLPQIALLLGLLLLLYNWAPFVPSLDLQLLKNNLKSILLFDIQPWWLLHKVLIWLVIFHFLSEGRGPLARQRYFPLIVLVTLFGSLFIVGHPTSTEHVVGAVVSIPLWHLIRQRERPLALALALGLVILATTFVPFELRDQARSFQWVPFGGALGGNLLLNVMSIFNKIIVYGSLIWLLFEAGFRLRTATVLIAVILLISELLQVFFFGPTAEITDPLLALAIGLAFHCYGQYRQAHIQQGGQAGGLPPVVS</sequence>
<accession>A0A7W2TWE4</accession>
<keyword evidence="1" id="KW-0812">Transmembrane</keyword>
<proteinExistence type="predicted"/>
<keyword evidence="1" id="KW-1133">Transmembrane helix</keyword>
<feature type="domain" description="VanZ-like" evidence="2">
    <location>
        <begin position="16"/>
        <end position="122"/>
    </location>
</feature>
<feature type="transmembrane region" description="Helical" evidence="1">
    <location>
        <begin position="324"/>
        <end position="343"/>
    </location>
</feature>
<evidence type="ECO:0000313" key="4">
    <source>
        <dbReference type="Proteomes" id="UP000539350"/>
    </source>
</evidence>
<reference evidence="3 4" key="1">
    <citation type="submission" date="2020-07" db="EMBL/GenBank/DDBJ databases">
        <title>Halieaceae bacterium, F7430, whole genome shotgun sequencing project.</title>
        <authorList>
            <person name="Jiang S."/>
            <person name="Liu Z.W."/>
            <person name="Du Z.J."/>
        </authorList>
    </citation>
    <scope>NUCLEOTIDE SEQUENCE [LARGE SCALE GENOMIC DNA]</scope>
    <source>
        <strain evidence="3 4">F7430</strain>
    </source>
</reference>
<feature type="transmembrane region" description="Helical" evidence="1">
    <location>
        <begin position="48"/>
        <end position="66"/>
    </location>
</feature>
<evidence type="ECO:0000256" key="1">
    <source>
        <dbReference type="SAM" id="Phobius"/>
    </source>
</evidence>
<protein>
    <submittedName>
        <fullName evidence="3">VanZ family protein</fullName>
    </submittedName>
</protein>
<feature type="transmembrane region" description="Helical" evidence="1">
    <location>
        <begin position="208"/>
        <end position="224"/>
    </location>
</feature>
<feature type="transmembrane region" description="Helical" evidence="1">
    <location>
        <begin position="253"/>
        <end position="273"/>
    </location>
</feature>
<comment type="caution">
    <text evidence="3">The sequence shown here is derived from an EMBL/GenBank/DDBJ whole genome shotgun (WGS) entry which is preliminary data.</text>
</comment>
<feature type="transmembrane region" description="Helical" evidence="1">
    <location>
        <begin position="78"/>
        <end position="95"/>
    </location>
</feature>
<evidence type="ECO:0000313" key="3">
    <source>
        <dbReference type="EMBL" id="MBA6413169.1"/>
    </source>
</evidence>
<feature type="transmembrane region" description="Helical" evidence="1">
    <location>
        <begin position="177"/>
        <end position="196"/>
    </location>
</feature>
<evidence type="ECO:0000259" key="2">
    <source>
        <dbReference type="Pfam" id="PF04892"/>
    </source>
</evidence>
<keyword evidence="4" id="KW-1185">Reference proteome</keyword>
<feature type="transmembrane region" description="Helical" evidence="1">
    <location>
        <begin position="293"/>
        <end position="315"/>
    </location>
</feature>
<organism evidence="3 4">
    <name type="scientific">Sediminihaliea albiluteola</name>
    <dbReference type="NCBI Taxonomy" id="2758564"/>
    <lineage>
        <taxon>Bacteria</taxon>
        <taxon>Pseudomonadati</taxon>
        <taxon>Pseudomonadota</taxon>
        <taxon>Gammaproteobacteria</taxon>
        <taxon>Cellvibrionales</taxon>
        <taxon>Halieaceae</taxon>
        <taxon>Sediminihaliea</taxon>
    </lineage>
</organism>
<dbReference type="Proteomes" id="UP000539350">
    <property type="component" value="Unassembled WGS sequence"/>
</dbReference>
<feature type="transmembrane region" description="Helical" evidence="1">
    <location>
        <begin position="107"/>
        <end position="124"/>
    </location>
</feature>
<dbReference type="EMBL" id="JACFXU010000014">
    <property type="protein sequence ID" value="MBA6413169.1"/>
    <property type="molecule type" value="Genomic_DNA"/>
</dbReference>
<keyword evidence="1" id="KW-0472">Membrane</keyword>
<dbReference type="RefSeq" id="WP_182171921.1">
    <property type="nucleotide sequence ID" value="NZ_JACFXU010000014.1"/>
</dbReference>
<gene>
    <name evidence="3" type="ORF">H2508_08620</name>
</gene>
<dbReference type="AlphaFoldDB" id="A0A7W2TWE4"/>
<feature type="transmembrane region" description="Helical" evidence="1">
    <location>
        <begin position="136"/>
        <end position="157"/>
    </location>
</feature>
<name>A0A7W2TWE4_9GAMM</name>
<feature type="transmembrane region" description="Helical" evidence="1">
    <location>
        <begin position="230"/>
        <end position="246"/>
    </location>
</feature>
<dbReference type="InterPro" id="IPR006976">
    <property type="entry name" value="VanZ-like"/>
</dbReference>
<dbReference type="Pfam" id="PF04892">
    <property type="entry name" value="VanZ"/>
    <property type="match status" value="1"/>
</dbReference>